<gene>
    <name evidence="2" type="ORF">CY34DRAFT_110733</name>
</gene>
<evidence type="ECO:0000313" key="3">
    <source>
        <dbReference type="Proteomes" id="UP000054485"/>
    </source>
</evidence>
<accession>A0A0D0AFZ0</accession>
<keyword evidence="3" id="KW-1185">Reference proteome</keyword>
<organism evidence="2 3">
    <name type="scientific">Suillus luteus UH-Slu-Lm8-n1</name>
    <dbReference type="NCBI Taxonomy" id="930992"/>
    <lineage>
        <taxon>Eukaryota</taxon>
        <taxon>Fungi</taxon>
        <taxon>Dikarya</taxon>
        <taxon>Basidiomycota</taxon>
        <taxon>Agaricomycotina</taxon>
        <taxon>Agaricomycetes</taxon>
        <taxon>Agaricomycetidae</taxon>
        <taxon>Boletales</taxon>
        <taxon>Suillineae</taxon>
        <taxon>Suillaceae</taxon>
        <taxon>Suillus</taxon>
    </lineage>
</organism>
<feature type="transmembrane region" description="Helical" evidence="1">
    <location>
        <begin position="108"/>
        <end position="129"/>
    </location>
</feature>
<reference evidence="3" key="2">
    <citation type="submission" date="2015-01" db="EMBL/GenBank/DDBJ databases">
        <title>Evolutionary Origins and Diversification of the Mycorrhizal Mutualists.</title>
        <authorList>
            <consortium name="DOE Joint Genome Institute"/>
            <consortium name="Mycorrhizal Genomics Consortium"/>
            <person name="Kohler A."/>
            <person name="Kuo A."/>
            <person name="Nagy L.G."/>
            <person name="Floudas D."/>
            <person name="Copeland A."/>
            <person name="Barry K.W."/>
            <person name="Cichocki N."/>
            <person name="Veneault-Fourrey C."/>
            <person name="LaButti K."/>
            <person name="Lindquist E.A."/>
            <person name="Lipzen A."/>
            <person name="Lundell T."/>
            <person name="Morin E."/>
            <person name="Murat C."/>
            <person name="Riley R."/>
            <person name="Ohm R."/>
            <person name="Sun H."/>
            <person name="Tunlid A."/>
            <person name="Henrissat B."/>
            <person name="Grigoriev I.V."/>
            <person name="Hibbett D.S."/>
            <person name="Martin F."/>
        </authorList>
    </citation>
    <scope>NUCLEOTIDE SEQUENCE [LARGE SCALE GENOMIC DNA]</scope>
    <source>
        <strain evidence="3">UH-Slu-Lm8-n1</strain>
    </source>
</reference>
<keyword evidence="1" id="KW-0812">Transmembrane</keyword>
<reference evidence="2 3" key="1">
    <citation type="submission" date="2014-04" db="EMBL/GenBank/DDBJ databases">
        <authorList>
            <consortium name="DOE Joint Genome Institute"/>
            <person name="Kuo A."/>
            <person name="Ruytinx J."/>
            <person name="Rineau F."/>
            <person name="Colpaert J."/>
            <person name="Kohler A."/>
            <person name="Nagy L.G."/>
            <person name="Floudas D."/>
            <person name="Copeland A."/>
            <person name="Barry K.W."/>
            <person name="Cichocki N."/>
            <person name="Veneault-Fourrey C."/>
            <person name="LaButti K."/>
            <person name="Lindquist E.A."/>
            <person name="Lipzen A."/>
            <person name="Lundell T."/>
            <person name="Morin E."/>
            <person name="Murat C."/>
            <person name="Sun H."/>
            <person name="Tunlid A."/>
            <person name="Henrissat B."/>
            <person name="Grigoriev I.V."/>
            <person name="Hibbett D.S."/>
            <person name="Martin F."/>
            <person name="Nordberg H.P."/>
            <person name="Cantor M.N."/>
            <person name="Hua S.X."/>
        </authorList>
    </citation>
    <scope>NUCLEOTIDE SEQUENCE [LARGE SCALE GENOMIC DNA]</scope>
    <source>
        <strain evidence="2 3">UH-Slu-Lm8-n1</strain>
    </source>
</reference>
<name>A0A0D0AFZ0_9AGAM</name>
<sequence length="196" mass="21716">MSSAVLGLIKLHNGEGAVIFIERQMHGKPVFHIKTSTVVKASGVSQSGKKVSSLVLIVINGLYHNLMMMANMIKSNANALTVDCVYAESLKLVNFLVSLAENYTAKHLAFALQWTVTIIIMVLTSNIILGFSASHITPGPWTEMSESQKVHNRNKNAHPLKWPPVFLSTPWMVQEAHSYLTLLRDVLAWQSCSSWT</sequence>
<dbReference type="Proteomes" id="UP000054485">
    <property type="component" value="Unassembled WGS sequence"/>
</dbReference>
<protein>
    <submittedName>
        <fullName evidence="2">Uncharacterized protein</fullName>
    </submittedName>
</protein>
<proteinExistence type="predicted"/>
<dbReference type="InParanoid" id="A0A0D0AFZ0"/>
<keyword evidence="1" id="KW-0472">Membrane</keyword>
<dbReference type="EMBL" id="KN836013">
    <property type="protein sequence ID" value="KIK33142.1"/>
    <property type="molecule type" value="Genomic_DNA"/>
</dbReference>
<feature type="transmembrane region" description="Helical" evidence="1">
    <location>
        <begin position="54"/>
        <end position="73"/>
    </location>
</feature>
<evidence type="ECO:0000313" key="2">
    <source>
        <dbReference type="EMBL" id="KIK33142.1"/>
    </source>
</evidence>
<dbReference type="OrthoDB" id="2692031at2759"/>
<dbReference type="HOGENOM" id="CLU_1391053_0_0_1"/>
<dbReference type="AlphaFoldDB" id="A0A0D0AFZ0"/>
<evidence type="ECO:0000256" key="1">
    <source>
        <dbReference type="SAM" id="Phobius"/>
    </source>
</evidence>
<keyword evidence="1" id="KW-1133">Transmembrane helix</keyword>